<protein>
    <submittedName>
        <fullName evidence="1">Uncharacterized protein</fullName>
    </submittedName>
</protein>
<keyword evidence="2" id="KW-1185">Reference proteome</keyword>
<accession>A0A9P3PVX5</accession>
<evidence type="ECO:0000313" key="2">
    <source>
        <dbReference type="Proteomes" id="UP001063166"/>
    </source>
</evidence>
<dbReference type="Proteomes" id="UP001063166">
    <property type="component" value="Unassembled WGS sequence"/>
</dbReference>
<name>A0A9P3PVX5_LYOSH</name>
<gene>
    <name evidence="1" type="ORF">LshimejAT787_1200850</name>
</gene>
<dbReference type="EMBL" id="BRPK01000012">
    <property type="protein sequence ID" value="GLB42636.1"/>
    <property type="molecule type" value="Genomic_DNA"/>
</dbReference>
<evidence type="ECO:0000313" key="1">
    <source>
        <dbReference type="EMBL" id="GLB42636.1"/>
    </source>
</evidence>
<organism evidence="1 2">
    <name type="scientific">Lyophyllum shimeji</name>
    <name type="common">Hon-shimeji</name>
    <name type="synonym">Tricholoma shimeji</name>
    <dbReference type="NCBI Taxonomy" id="47721"/>
    <lineage>
        <taxon>Eukaryota</taxon>
        <taxon>Fungi</taxon>
        <taxon>Dikarya</taxon>
        <taxon>Basidiomycota</taxon>
        <taxon>Agaricomycotina</taxon>
        <taxon>Agaricomycetes</taxon>
        <taxon>Agaricomycetidae</taxon>
        <taxon>Agaricales</taxon>
        <taxon>Tricholomatineae</taxon>
        <taxon>Lyophyllaceae</taxon>
        <taxon>Lyophyllum</taxon>
    </lineage>
</organism>
<proteinExistence type="predicted"/>
<dbReference type="AlphaFoldDB" id="A0A9P3PVX5"/>
<comment type="caution">
    <text evidence="1">The sequence shown here is derived from an EMBL/GenBank/DDBJ whole genome shotgun (WGS) entry which is preliminary data.</text>
</comment>
<reference evidence="1" key="1">
    <citation type="submission" date="2022-07" db="EMBL/GenBank/DDBJ databases">
        <title>The genome of Lyophyllum shimeji provides insight into the initial evolution of ectomycorrhizal fungal genome.</title>
        <authorList>
            <person name="Kobayashi Y."/>
            <person name="Shibata T."/>
            <person name="Hirakawa H."/>
            <person name="Shigenobu S."/>
            <person name="Nishiyama T."/>
            <person name="Yamada A."/>
            <person name="Hasebe M."/>
            <person name="Kawaguchi M."/>
        </authorList>
    </citation>
    <scope>NUCLEOTIDE SEQUENCE</scope>
    <source>
        <strain evidence="1">AT787</strain>
    </source>
</reference>
<sequence length="114" mass="12514">MGGTVIDLLGSTRTVGKRLTLFRWTFYTYGPWRVGFISRRQFVSLALSVVAACVSSQRASCAAQHSSLALRLSKSRLRSTHPPQGAAMLEIGGIKLESRDDALFPPRKPVADEH</sequence>